<accession>A0A6A5TA12</accession>
<dbReference type="PANTHER" id="PTHR42085">
    <property type="entry name" value="F-BOX DOMAIN-CONTAINING PROTEIN"/>
    <property type="match status" value="1"/>
</dbReference>
<sequence>SSQENAINSPLLRLPGEIRNKIFHYALCDYKLEIHNKQSLNSPPSYNYIQPRFQLPRVCRQIHAETAPIVYSRNTFGFDTLQAMDRWIRNRTSAQLELVTSINVPFEYMRLYNHKFRKTFKEVFPNTSALVSICTYCTSDGF</sequence>
<dbReference type="Proteomes" id="UP000800035">
    <property type="component" value="Unassembled WGS sequence"/>
</dbReference>
<dbReference type="InterPro" id="IPR038883">
    <property type="entry name" value="AN11006-like"/>
</dbReference>
<gene>
    <name evidence="1" type="ORF">CC80DRAFT_581879</name>
</gene>
<name>A0A6A5TA12_9PLEO</name>
<proteinExistence type="predicted"/>
<reference evidence="1" key="1">
    <citation type="journal article" date="2020" name="Stud. Mycol.">
        <title>101 Dothideomycetes genomes: a test case for predicting lifestyles and emergence of pathogens.</title>
        <authorList>
            <person name="Haridas S."/>
            <person name="Albert R."/>
            <person name="Binder M."/>
            <person name="Bloem J."/>
            <person name="Labutti K."/>
            <person name="Salamov A."/>
            <person name="Andreopoulos B."/>
            <person name="Baker S."/>
            <person name="Barry K."/>
            <person name="Bills G."/>
            <person name="Bluhm B."/>
            <person name="Cannon C."/>
            <person name="Castanera R."/>
            <person name="Culley D."/>
            <person name="Daum C."/>
            <person name="Ezra D."/>
            <person name="Gonzalez J."/>
            <person name="Henrissat B."/>
            <person name="Kuo A."/>
            <person name="Liang C."/>
            <person name="Lipzen A."/>
            <person name="Lutzoni F."/>
            <person name="Magnuson J."/>
            <person name="Mondo S."/>
            <person name="Nolan M."/>
            <person name="Ohm R."/>
            <person name="Pangilinan J."/>
            <person name="Park H.-J."/>
            <person name="Ramirez L."/>
            <person name="Alfaro M."/>
            <person name="Sun H."/>
            <person name="Tritt A."/>
            <person name="Yoshinaga Y."/>
            <person name="Zwiers L.-H."/>
            <person name="Turgeon B."/>
            <person name="Goodwin S."/>
            <person name="Spatafora J."/>
            <person name="Crous P."/>
            <person name="Grigoriev I."/>
        </authorList>
    </citation>
    <scope>NUCLEOTIDE SEQUENCE</scope>
    <source>
        <strain evidence="1">CBS 675.92</strain>
    </source>
</reference>
<protein>
    <submittedName>
        <fullName evidence="1">Uncharacterized protein</fullName>
    </submittedName>
</protein>
<organism evidence="1 2">
    <name type="scientific">Byssothecium circinans</name>
    <dbReference type="NCBI Taxonomy" id="147558"/>
    <lineage>
        <taxon>Eukaryota</taxon>
        <taxon>Fungi</taxon>
        <taxon>Dikarya</taxon>
        <taxon>Ascomycota</taxon>
        <taxon>Pezizomycotina</taxon>
        <taxon>Dothideomycetes</taxon>
        <taxon>Pleosporomycetidae</taxon>
        <taxon>Pleosporales</taxon>
        <taxon>Massarineae</taxon>
        <taxon>Massarinaceae</taxon>
        <taxon>Byssothecium</taxon>
    </lineage>
</organism>
<feature type="non-terminal residue" evidence="1">
    <location>
        <position position="1"/>
    </location>
</feature>
<keyword evidence="2" id="KW-1185">Reference proteome</keyword>
<dbReference type="EMBL" id="ML977042">
    <property type="protein sequence ID" value="KAF1949088.1"/>
    <property type="molecule type" value="Genomic_DNA"/>
</dbReference>
<evidence type="ECO:0000313" key="2">
    <source>
        <dbReference type="Proteomes" id="UP000800035"/>
    </source>
</evidence>
<dbReference type="PANTHER" id="PTHR42085:SF1">
    <property type="entry name" value="F-BOX DOMAIN-CONTAINING PROTEIN"/>
    <property type="match status" value="1"/>
</dbReference>
<dbReference type="OrthoDB" id="5413827at2759"/>
<dbReference type="AlphaFoldDB" id="A0A6A5TA12"/>
<evidence type="ECO:0000313" key="1">
    <source>
        <dbReference type="EMBL" id="KAF1949088.1"/>
    </source>
</evidence>